<dbReference type="SUPFAM" id="SSF81342">
    <property type="entry name" value="Transmembrane di-heme cytochromes"/>
    <property type="match status" value="1"/>
</dbReference>
<keyword evidence="5 7" id="KW-0472">Membrane</keyword>
<evidence type="ECO:0000256" key="4">
    <source>
        <dbReference type="ARBA" id="ARBA00022989"/>
    </source>
</evidence>
<evidence type="ECO:0000256" key="1">
    <source>
        <dbReference type="ARBA" id="ARBA00004651"/>
    </source>
</evidence>
<dbReference type="InterPro" id="IPR011577">
    <property type="entry name" value="Cyt_b561_bac/Ni-Hgenase"/>
</dbReference>
<evidence type="ECO:0000256" key="5">
    <source>
        <dbReference type="ARBA" id="ARBA00023136"/>
    </source>
</evidence>
<accession>A0ABU2JI11</accession>
<keyword evidence="3 7" id="KW-0812">Transmembrane</keyword>
<sequence length="605" mass="67410">MTDEQEQPGMADKPASNHIDGVAPASGASARVPLQFREGLTRGEAVVDTATWAGSVPAATGVAPRVRIGSRWFNLLWLLPIGFAVLLVAVAVAKGLRNEAPVQRFLLRYPGTDLRADRGQYLGIPVWARWQHFLNVFFMIFILRSGLQILSDHPRLYWTRHCTPGRDWFRIQKPVPADPLWTAKQDSISLPAQVGLPGIRHSIGLARWWHLGINVLWLLNGIVFYILLFSTEQWKRLVPTSWTVFPNAVSVAIQYLSLNWPVDSGWVAYNGAQQLTYFITVFIAAPLALLTGLGMSPALSTRFKPISRVFSIQLARSIHFLVFAWFLLFIVIHVSLVATTGILVNLNHLDSGRNDDSWLGLWIFAAWLSVVIIAWVGATPLTLRHPGLIRRVGYALIGPAQRLFEHVDVTPGEYTEKDISPYFWHNGRYPDSAEYQALANGGFADYQLRIGGLVAHPVQLSLDELRALPGHEQITQHFCIQGWSGIAKWGGVSMSTILDLVGADPEVKWVVFYSLGEGADGGIYYDAHPIQHMRSQLAMLAYDMNGAPLTFGHGAPVRLRNEIELGFKQVKWVSGVEFVVDFADIGSGFGGYNQDHEFFGYRQPI</sequence>
<evidence type="ECO:0000256" key="3">
    <source>
        <dbReference type="ARBA" id="ARBA00022692"/>
    </source>
</evidence>
<evidence type="ECO:0000259" key="9">
    <source>
        <dbReference type="Pfam" id="PF01292"/>
    </source>
</evidence>
<comment type="caution">
    <text evidence="10">The sequence shown here is derived from an EMBL/GenBank/DDBJ whole genome shotgun (WGS) entry which is preliminary data.</text>
</comment>
<feature type="transmembrane region" description="Helical" evidence="7">
    <location>
        <begin position="208"/>
        <end position="228"/>
    </location>
</feature>
<evidence type="ECO:0000256" key="2">
    <source>
        <dbReference type="ARBA" id="ARBA00022475"/>
    </source>
</evidence>
<dbReference type="Gene3D" id="3.90.420.10">
    <property type="entry name" value="Oxidoreductase, molybdopterin-binding domain"/>
    <property type="match status" value="1"/>
</dbReference>
<dbReference type="Proteomes" id="UP001183176">
    <property type="component" value="Unassembled WGS sequence"/>
</dbReference>
<feature type="transmembrane region" description="Helical" evidence="7">
    <location>
        <begin position="358"/>
        <end position="381"/>
    </location>
</feature>
<feature type="transmembrane region" description="Helical" evidence="7">
    <location>
        <begin position="320"/>
        <end position="346"/>
    </location>
</feature>
<dbReference type="SUPFAM" id="SSF56524">
    <property type="entry name" value="Oxidoreductase molybdopterin-binding domain"/>
    <property type="match status" value="1"/>
</dbReference>
<keyword evidence="11" id="KW-1185">Reference proteome</keyword>
<comment type="subcellular location">
    <subcellularLocation>
        <location evidence="1">Cell membrane</location>
        <topology evidence="1">Multi-pass membrane protein</topology>
    </subcellularLocation>
</comment>
<dbReference type="InterPro" id="IPR036374">
    <property type="entry name" value="OxRdtase_Mopterin-bd_sf"/>
</dbReference>
<dbReference type="InterPro" id="IPR000572">
    <property type="entry name" value="OxRdtase_Mopterin-bd_dom"/>
</dbReference>
<protein>
    <submittedName>
        <fullName evidence="10">Molybdopterin-dependent oxidoreductase</fullName>
    </submittedName>
</protein>
<dbReference type="InterPro" id="IPR016174">
    <property type="entry name" value="Di-haem_cyt_TM"/>
</dbReference>
<keyword evidence="4 7" id="KW-1133">Transmembrane helix</keyword>
<reference evidence="11" key="1">
    <citation type="submission" date="2023-07" db="EMBL/GenBank/DDBJ databases">
        <title>30 novel species of actinomycetes from the DSMZ collection.</title>
        <authorList>
            <person name="Nouioui I."/>
        </authorList>
    </citation>
    <scope>NUCLEOTIDE SEQUENCE [LARGE SCALE GENOMIC DNA]</scope>
    <source>
        <strain evidence="11">DSM 44399</strain>
    </source>
</reference>
<feature type="region of interest" description="Disordered" evidence="6">
    <location>
        <begin position="1"/>
        <end position="26"/>
    </location>
</feature>
<evidence type="ECO:0000313" key="10">
    <source>
        <dbReference type="EMBL" id="MDT0264396.1"/>
    </source>
</evidence>
<dbReference type="Gene3D" id="1.20.950.20">
    <property type="entry name" value="Transmembrane di-heme cytochromes, Chain C"/>
    <property type="match status" value="1"/>
</dbReference>
<feature type="domain" description="Oxidoreductase molybdopterin-binding" evidence="8">
    <location>
        <begin position="444"/>
        <end position="579"/>
    </location>
</feature>
<dbReference type="EMBL" id="JAVREH010000099">
    <property type="protein sequence ID" value="MDT0264396.1"/>
    <property type="molecule type" value="Genomic_DNA"/>
</dbReference>
<evidence type="ECO:0000256" key="6">
    <source>
        <dbReference type="SAM" id="MobiDB-lite"/>
    </source>
</evidence>
<feature type="transmembrane region" description="Helical" evidence="7">
    <location>
        <begin position="240"/>
        <end position="257"/>
    </location>
</feature>
<feature type="transmembrane region" description="Helical" evidence="7">
    <location>
        <begin position="277"/>
        <end position="299"/>
    </location>
</feature>
<keyword evidence="2" id="KW-1003">Cell membrane</keyword>
<gene>
    <name evidence="10" type="ORF">RM423_23845</name>
</gene>
<dbReference type="RefSeq" id="WP_311425532.1">
    <property type="nucleotide sequence ID" value="NZ_JAVREH010000099.1"/>
</dbReference>
<dbReference type="PANTHER" id="PTHR43032:SF2">
    <property type="entry name" value="BLL0505 PROTEIN"/>
    <property type="match status" value="1"/>
</dbReference>
<dbReference type="Pfam" id="PF00174">
    <property type="entry name" value="Oxidored_molyb"/>
    <property type="match status" value="1"/>
</dbReference>
<dbReference type="PANTHER" id="PTHR43032">
    <property type="entry name" value="PROTEIN-METHIONINE-SULFOXIDE REDUCTASE"/>
    <property type="match status" value="1"/>
</dbReference>
<organism evidence="10 11">
    <name type="scientific">Jatrophihabitans lederbergiae</name>
    <dbReference type="NCBI Taxonomy" id="3075547"/>
    <lineage>
        <taxon>Bacteria</taxon>
        <taxon>Bacillati</taxon>
        <taxon>Actinomycetota</taxon>
        <taxon>Actinomycetes</taxon>
        <taxon>Jatrophihabitantales</taxon>
        <taxon>Jatrophihabitantaceae</taxon>
        <taxon>Jatrophihabitans</taxon>
    </lineage>
</organism>
<evidence type="ECO:0000256" key="7">
    <source>
        <dbReference type="SAM" id="Phobius"/>
    </source>
</evidence>
<dbReference type="Pfam" id="PF01292">
    <property type="entry name" value="Ni_hydr_CYTB"/>
    <property type="match status" value="1"/>
</dbReference>
<feature type="transmembrane region" description="Helical" evidence="7">
    <location>
        <begin position="75"/>
        <end position="96"/>
    </location>
</feature>
<proteinExistence type="predicted"/>
<name>A0ABU2JI11_9ACTN</name>
<evidence type="ECO:0000259" key="8">
    <source>
        <dbReference type="Pfam" id="PF00174"/>
    </source>
</evidence>
<feature type="domain" description="Cytochrome b561 bacterial/Ni-hydrogenase" evidence="9">
    <location>
        <begin position="125"/>
        <end position="341"/>
    </location>
</feature>
<evidence type="ECO:0000313" key="11">
    <source>
        <dbReference type="Proteomes" id="UP001183176"/>
    </source>
</evidence>